<dbReference type="Proteomes" id="UP000293874">
    <property type="component" value="Unassembled WGS sequence"/>
</dbReference>
<dbReference type="GO" id="GO:0046872">
    <property type="term" value="F:metal ion binding"/>
    <property type="evidence" value="ECO:0007669"/>
    <property type="project" value="UniProtKB-KW"/>
</dbReference>
<evidence type="ECO:0000256" key="2">
    <source>
        <dbReference type="ARBA" id="ARBA00022723"/>
    </source>
</evidence>
<dbReference type="SMART" id="SM00849">
    <property type="entry name" value="Lactamase_B"/>
    <property type="match status" value="1"/>
</dbReference>
<proteinExistence type="inferred from homology"/>
<dbReference type="PANTHER" id="PTHR42978:SF6">
    <property type="entry name" value="QUORUM-QUENCHING LACTONASE YTNP-RELATED"/>
    <property type="match status" value="1"/>
</dbReference>
<dbReference type="SUPFAM" id="SSF56281">
    <property type="entry name" value="Metallo-hydrolase/oxidoreductase"/>
    <property type="match status" value="1"/>
</dbReference>
<dbReference type="OrthoDB" id="9802897at2"/>
<comment type="similarity">
    <text evidence="1">Belongs to the metallo-beta-lactamase superfamily.</text>
</comment>
<evidence type="ECO:0000256" key="3">
    <source>
        <dbReference type="ARBA" id="ARBA00022801"/>
    </source>
</evidence>
<comment type="caution">
    <text evidence="6">The sequence shown here is derived from an EMBL/GenBank/DDBJ whole genome shotgun (WGS) entry which is preliminary data.</text>
</comment>
<evidence type="ECO:0000313" key="7">
    <source>
        <dbReference type="Proteomes" id="UP000293874"/>
    </source>
</evidence>
<dbReference type="InterPro" id="IPR001279">
    <property type="entry name" value="Metallo-B-lactamas"/>
</dbReference>
<evidence type="ECO:0000259" key="5">
    <source>
        <dbReference type="SMART" id="SM00849"/>
    </source>
</evidence>
<dbReference type="GO" id="GO:0016787">
    <property type="term" value="F:hydrolase activity"/>
    <property type="evidence" value="ECO:0007669"/>
    <property type="project" value="UniProtKB-KW"/>
</dbReference>
<accession>A0A4Q7MQY0</accession>
<organism evidence="6 7">
    <name type="scientific">Pseudobacter ginsenosidimutans</name>
    <dbReference type="NCBI Taxonomy" id="661488"/>
    <lineage>
        <taxon>Bacteria</taxon>
        <taxon>Pseudomonadati</taxon>
        <taxon>Bacteroidota</taxon>
        <taxon>Chitinophagia</taxon>
        <taxon>Chitinophagales</taxon>
        <taxon>Chitinophagaceae</taxon>
        <taxon>Pseudobacter</taxon>
    </lineage>
</organism>
<dbReference type="EMBL" id="SGXA01000003">
    <property type="protein sequence ID" value="RZS69232.1"/>
    <property type="molecule type" value="Genomic_DNA"/>
</dbReference>
<keyword evidence="7" id="KW-1185">Reference proteome</keyword>
<keyword evidence="4" id="KW-0862">Zinc</keyword>
<dbReference type="Gene3D" id="3.60.15.10">
    <property type="entry name" value="Ribonuclease Z/Hydroxyacylglutathione hydrolase-like"/>
    <property type="match status" value="1"/>
</dbReference>
<sequence>MKIIPIKEGNYAVNKIKEFTLLKEGEKVEYSKMAVTPFLVITENDYTLLDTGIRLFHHNTPLIYQCLEKENIRPEQITKILLSHLHKDHADGLGHVDEHSFHCNFPEAKIYIQQRELNFALQQKENPSYYIPLLEKLHLLPNIVWMNDDKGQVTDEISYEVTGGHSPFHQSFWIRNNSETAFYGADNLPLKSYLKMPIAYKTDYDGKKAKELRQQWERSAIAEHWQVMFYHDMKTPVVQF</sequence>
<dbReference type="Pfam" id="PF00753">
    <property type="entry name" value="Lactamase_B"/>
    <property type="match status" value="1"/>
</dbReference>
<gene>
    <name evidence="6" type="ORF">EV199_5068</name>
</gene>
<evidence type="ECO:0000313" key="6">
    <source>
        <dbReference type="EMBL" id="RZS69232.1"/>
    </source>
</evidence>
<dbReference type="InterPro" id="IPR051013">
    <property type="entry name" value="MBL_superfamily_lactonases"/>
</dbReference>
<keyword evidence="2" id="KW-0479">Metal-binding</keyword>
<dbReference type="RefSeq" id="WP_130543586.1">
    <property type="nucleotide sequence ID" value="NZ_CP042431.1"/>
</dbReference>
<dbReference type="InterPro" id="IPR036866">
    <property type="entry name" value="RibonucZ/Hydroxyglut_hydro"/>
</dbReference>
<dbReference type="PANTHER" id="PTHR42978">
    <property type="entry name" value="QUORUM-QUENCHING LACTONASE YTNP-RELATED-RELATED"/>
    <property type="match status" value="1"/>
</dbReference>
<dbReference type="AlphaFoldDB" id="A0A4Q7MQY0"/>
<evidence type="ECO:0000256" key="4">
    <source>
        <dbReference type="ARBA" id="ARBA00022833"/>
    </source>
</evidence>
<keyword evidence="3 6" id="KW-0378">Hydrolase</keyword>
<evidence type="ECO:0000256" key="1">
    <source>
        <dbReference type="ARBA" id="ARBA00007749"/>
    </source>
</evidence>
<name>A0A4Q7MQY0_9BACT</name>
<feature type="domain" description="Metallo-beta-lactamase" evidence="5">
    <location>
        <begin position="34"/>
        <end position="224"/>
    </location>
</feature>
<protein>
    <submittedName>
        <fullName evidence="6">Glyoxylase-like metal-dependent hydrolase (Beta-lactamase superfamily II)</fullName>
    </submittedName>
</protein>
<reference evidence="6 7" key="1">
    <citation type="submission" date="2019-02" db="EMBL/GenBank/DDBJ databases">
        <title>Genomic Encyclopedia of Type Strains, Phase IV (KMG-IV): sequencing the most valuable type-strain genomes for metagenomic binning, comparative biology and taxonomic classification.</title>
        <authorList>
            <person name="Goeker M."/>
        </authorList>
    </citation>
    <scope>NUCLEOTIDE SEQUENCE [LARGE SCALE GENOMIC DNA]</scope>
    <source>
        <strain evidence="6 7">DSM 18116</strain>
    </source>
</reference>